<evidence type="ECO:0000313" key="3">
    <source>
        <dbReference type="Proteomes" id="UP000064967"/>
    </source>
</evidence>
<reference evidence="2 3" key="1">
    <citation type="submission" date="2015-08" db="EMBL/GenBank/DDBJ databases">
        <authorList>
            <person name="Babu N.S."/>
            <person name="Beckwith C.J."/>
            <person name="Beseler K.G."/>
            <person name="Brison A."/>
            <person name="Carone J.V."/>
            <person name="Caskin T.P."/>
            <person name="Diamond M."/>
            <person name="Durham M.E."/>
            <person name="Foxe J.M."/>
            <person name="Go M."/>
            <person name="Henderson B.A."/>
            <person name="Jones I.B."/>
            <person name="McGettigan J.A."/>
            <person name="Micheletti S.J."/>
            <person name="Nasrallah M.E."/>
            <person name="Ortiz D."/>
            <person name="Piller C.R."/>
            <person name="Privatt S.R."/>
            <person name="Schneider S.L."/>
            <person name="Sharp S."/>
            <person name="Smith T.C."/>
            <person name="Stanton J.D."/>
            <person name="Ullery H.E."/>
            <person name="Wilson R.J."/>
            <person name="Serrano M.G."/>
            <person name="Buck G."/>
            <person name="Lee V."/>
            <person name="Wang Y."/>
            <person name="Carvalho R."/>
            <person name="Voegtly L."/>
            <person name="Shi R."/>
            <person name="Duckworth R."/>
            <person name="Johnson A."/>
            <person name="Loviza R."/>
            <person name="Walstead R."/>
            <person name="Shah Z."/>
            <person name="Kiflezghi M."/>
            <person name="Wade K."/>
            <person name="Ball S.L."/>
            <person name="Bradley K.W."/>
            <person name="Asai D.J."/>
            <person name="Bowman C.A."/>
            <person name="Russell D.A."/>
            <person name="Pope W.H."/>
            <person name="Jacobs-Sera D."/>
            <person name="Hendrix R.W."/>
            <person name="Hatfull G.F."/>
        </authorList>
    </citation>
    <scope>NUCLEOTIDE SEQUENCE [LARGE SCALE GENOMIC DNA]</scope>
    <source>
        <strain evidence="2 3">DSM 27648</strain>
    </source>
</reference>
<dbReference type="AlphaFoldDB" id="A0A0K1Q3Z6"/>
<keyword evidence="1" id="KW-0732">Signal</keyword>
<dbReference type="KEGG" id="llu:AKJ09_06773"/>
<sequence>MSSRIVGAALLIGSSLAAVAGCGGAIASESDKESASSPDEVRLEKGLYSYRVETVSDTCTPARVEGVFGDAILHQAAAAGSFSIPLPWTSASTMGHPYQDVPVANLTSTSDCQAMSFGLHVQRYSRYELVVDMVEVWDGSKSCSSTWNAADIPAAACSATRRLTFQWKSECPANMTCP</sequence>
<gene>
    <name evidence="2" type="ORF">AKJ09_06773</name>
</gene>
<feature type="signal peptide" evidence="1">
    <location>
        <begin position="1"/>
        <end position="20"/>
    </location>
</feature>
<organism evidence="2 3">
    <name type="scientific">Labilithrix luteola</name>
    <dbReference type="NCBI Taxonomy" id="1391654"/>
    <lineage>
        <taxon>Bacteria</taxon>
        <taxon>Pseudomonadati</taxon>
        <taxon>Myxococcota</taxon>
        <taxon>Polyangia</taxon>
        <taxon>Polyangiales</taxon>
        <taxon>Labilitrichaceae</taxon>
        <taxon>Labilithrix</taxon>
    </lineage>
</organism>
<dbReference type="PROSITE" id="PS51257">
    <property type="entry name" value="PROKAR_LIPOPROTEIN"/>
    <property type="match status" value="1"/>
</dbReference>
<keyword evidence="3" id="KW-1185">Reference proteome</keyword>
<evidence type="ECO:0008006" key="4">
    <source>
        <dbReference type="Google" id="ProtNLM"/>
    </source>
</evidence>
<dbReference type="Proteomes" id="UP000064967">
    <property type="component" value="Chromosome"/>
</dbReference>
<accession>A0A0K1Q3Z6</accession>
<protein>
    <recommendedName>
        <fullName evidence="4">Lipoprotein</fullName>
    </recommendedName>
</protein>
<feature type="chain" id="PRO_5005466555" description="Lipoprotein" evidence="1">
    <location>
        <begin position="21"/>
        <end position="178"/>
    </location>
</feature>
<evidence type="ECO:0000256" key="1">
    <source>
        <dbReference type="SAM" id="SignalP"/>
    </source>
</evidence>
<dbReference type="EMBL" id="CP012333">
    <property type="protein sequence ID" value="AKV00110.1"/>
    <property type="molecule type" value="Genomic_DNA"/>
</dbReference>
<name>A0A0K1Q3Z6_9BACT</name>
<dbReference type="RefSeq" id="WP_146651456.1">
    <property type="nucleotide sequence ID" value="NZ_CP012333.1"/>
</dbReference>
<evidence type="ECO:0000313" key="2">
    <source>
        <dbReference type="EMBL" id="AKV00110.1"/>
    </source>
</evidence>
<proteinExistence type="predicted"/>